<comment type="caution">
    <text evidence="4">The sequence shown here is derived from an EMBL/GenBank/DDBJ whole genome shotgun (WGS) entry which is preliminary data.</text>
</comment>
<keyword evidence="2" id="KW-0732">Signal</keyword>
<proteinExistence type="inferred from homology"/>
<dbReference type="PANTHER" id="PTHR30483">
    <property type="entry name" value="LEUCINE-SPECIFIC-BINDING PROTEIN"/>
    <property type="match status" value="1"/>
</dbReference>
<evidence type="ECO:0000313" key="4">
    <source>
        <dbReference type="EMBL" id="EKE27941.1"/>
    </source>
</evidence>
<protein>
    <recommendedName>
        <fullName evidence="3">Leucine-binding protein domain-containing protein</fullName>
    </recommendedName>
</protein>
<dbReference type="InterPro" id="IPR051010">
    <property type="entry name" value="BCAA_transport"/>
</dbReference>
<accession>K2F9X8</accession>
<dbReference type="AlphaFoldDB" id="K2F9X8"/>
<name>K2F9X8_9BACT</name>
<organism evidence="4">
    <name type="scientific">uncultured bacterium</name>
    <name type="common">gcode 4</name>
    <dbReference type="NCBI Taxonomy" id="1234023"/>
    <lineage>
        <taxon>Bacteria</taxon>
        <taxon>environmental samples</taxon>
    </lineage>
</organism>
<sequence length="377" mass="43137">MKTKFYLLFIPVIALVLVSCGQNIKSSVMQSNDTKENIKIGMSLPLTWDAASYWLNVLAWAELAVKEANDNGWINWRKIELVVEDDKCWPKDGVSAVNKLINVNNVDVLAGPVCSAVAWPALSIPQKKWIPTIILGSAPDLLKAGDYIYRTYPSDSFQGKFAADLIYNNFWKKKIAVIYVKNDWGQGIKQVFVDKYKSNGWEIVYEDWVLQDTKDLRTMMSKVKESWAEALYFVVYPGTGVAWIKQAHDLWLNIPIIGWDAFIGDEVVKSWVADGIILTVWHMNNPDEFKAKINKLPWKEKMDVNVLAPFWYDIINVFVGALKEAGSTDWNAVREALKKTNIDWVATPKIEFTSDRELKEVNFDIKIIKDKQAIDYK</sequence>
<dbReference type="Gene3D" id="3.40.50.2300">
    <property type="match status" value="2"/>
</dbReference>
<dbReference type="CDD" id="cd19984">
    <property type="entry name" value="PBP1_ABC_ligand_binding-like"/>
    <property type="match status" value="1"/>
</dbReference>
<dbReference type="PANTHER" id="PTHR30483:SF6">
    <property type="entry name" value="PERIPLASMIC BINDING PROTEIN OF ABC TRANSPORTER FOR NATURAL AMINO ACIDS"/>
    <property type="match status" value="1"/>
</dbReference>
<feature type="domain" description="Leucine-binding protein" evidence="3">
    <location>
        <begin position="38"/>
        <end position="352"/>
    </location>
</feature>
<comment type="similarity">
    <text evidence="1">Belongs to the leucine-binding protein family.</text>
</comment>
<dbReference type="InterPro" id="IPR028082">
    <property type="entry name" value="Peripla_BP_I"/>
</dbReference>
<reference evidence="4" key="1">
    <citation type="journal article" date="2012" name="Science">
        <title>Fermentation, hydrogen, and sulfur metabolism in multiple uncultivated bacterial phyla.</title>
        <authorList>
            <person name="Wrighton K.C."/>
            <person name="Thomas B.C."/>
            <person name="Sharon I."/>
            <person name="Miller C.S."/>
            <person name="Castelle C.J."/>
            <person name="VerBerkmoes N.C."/>
            <person name="Wilkins M.J."/>
            <person name="Hettich R.L."/>
            <person name="Lipton M.S."/>
            <person name="Williams K.H."/>
            <person name="Long P.E."/>
            <person name="Banfield J.F."/>
        </authorList>
    </citation>
    <scope>NUCLEOTIDE SEQUENCE [LARGE SCALE GENOMIC DNA]</scope>
</reference>
<evidence type="ECO:0000256" key="2">
    <source>
        <dbReference type="ARBA" id="ARBA00022729"/>
    </source>
</evidence>
<gene>
    <name evidence="4" type="ORF">ACD_3C00123G0007</name>
</gene>
<evidence type="ECO:0000256" key="1">
    <source>
        <dbReference type="ARBA" id="ARBA00010062"/>
    </source>
</evidence>
<dbReference type="SUPFAM" id="SSF53822">
    <property type="entry name" value="Periplasmic binding protein-like I"/>
    <property type="match status" value="1"/>
</dbReference>
<dbReference type="InterPro" id="IPR028081">
    <property type="entry name" value="Leu-bd"/>
</dbReference>
<dbReference type="EMBL" id="AMFJ01000397">
    <property type="protein sequence ID" value="EKE27941.1"/>
    <property type="molecule type" value="Genomic_DNA"/>
</dbReference>
<dbReference type="PROSITE" id="PS51257">
    <property type="entry name" value="PROKAR_LIPOPROTEIN"/>
    <property type="match status" value="1"/>
</dbReference>
<dbReference type="Pfam" id="PF13458">
    <property type="entry name" value="Peripla_BP_6"/>
    <property type="match status" value="1"/>
</dbReference>
<evidence type="ECO:0000259" key="3">
    <source>
        <dbReference type="Pfam" id="PF13458"/>
    </source>
</evidence>